<comment type="caution">
    <text evidence="1">The sequence shown here is derived from an EMBL/GenBank/DDBJ whole genome shotgun (WGS) entry which is preliminary data.</text>
</comment>
<organism evidence="1 2">
    <name type="scientific">Dreissena polymorpha</name>
    <name type="common">Zebra mussel</name>
    <name type="synonym">Mytilus polymorpha</name>
    <dbReference type="NCBI Taxonomy" id="45954"/>
    <lineage>
        <taxon>Eukaryota</taxon>
        <taxon>Metazoa</taxon>
        <taxon>Spiralia</taxon>
        <taxon>Lophotrochozoa</taxon>
        <taxon>Mollusca</taxon>
        <taxon>Bivalvia</taxon>
        <taxon>Autobranchia</taxon>
        <taxon>Heteroconchia</taxon>
        <taxon>Euheterodonta</taxon>
        <taxon>Imparidentia</taxon>
        <taxon>Neoheterodontei</taxon>
        <taxon>Myida</taxon>
        <taxon>Dreissenoidea</taxon>
        <taxon>Dreissenidae</taxon>
        <taxon>Dreissena</taxon>
    </lineage>
</organism>
<keyword evidence="2" id="KW-1185">Reference proteome</keyword>
<name>A0A9D4DDG4_DREPO</name>
<dbReference type="AlphaFoldDB" id="A0A9D4DDG4"/>
<reference evidence="1" key="2">
    <citation type="submission" date="2020-11" db="EMBL/GenBank/DDBJ databases">
        <authorList>
            <person name="McCartney M.A."/>
            <person name="Auch B."/>
            <person name="Kono T."/>
            <person name="Mallez S."/>
            <person name="Becker A."/>
            <person name="Gohl D.M."/>
            <person name="Silverstein K.A.T."/>
            <person name="Koren S."/>
            <person name="Bechman K.B."/>
            <person name="Herman A."/>
            <person name="Abrahante J.E."/>
            <person name="Garbe J."/>
        </authorList>
    </citation>
    <scope>NUCLEOTIDE SEQUENCE</scope>
    <source>
        <strain evidence="1">Duluth1</strain>
        <tissue evidence="1">Whole animal</tissue>
    </source>
</reference>
<dbReference type="Proteomes" id="UP000828390">
    <property type="component" value="Unassembled WGS sequence"/>
</dbReference>
<protein>
    <submittedName>
        <fullName evidence="1">Uncharacterized protein</fullName>
    </submittedName>
</protein>
<gene>
    <name evidence="1" type="ORF">DPMN_048463</name>
</gene>
<sequence>MTTSSPTDLPFNVLATTVSRRVPFSTVALWMCAKRPIVIVLSNVTSARRSSGTFVTLAAALSER</sequence>
<reference evidence="1" key="1">
    <citation type="journal article" date="2019" name="bioRxiv">
        <title>The Genome of the Zebra Mussel, Dreissena polymorpha: A Resource for Invasive Species Research.</title>
        <authorList>
            <person name="McCartney M.A."/>
            <person name="Auch B."/>
            <person name="Kono T."/>
            <person name="Mallez S."/>
            <person name="Zhang Y."/>
            <person name="Obille A."/>
            <person name="Becker A."/>
            <person name="Abrahante J.E."/>
            <person name="Garbe J."/>
            <person name="Badalamenti J.P."/>
            <person name="Herman A."/>
            <person name="Mangelson H."/>
            <person name="Liachko I."/>
            <person name="Sullivan S."/>
            <person name="Sone E.D."/>
            <person name="Koren S."/>
            <person name="Silverstein K.A.T."/>
            <person name="Beckman K.B."/>
            <person name="Gohl D.M."/>
        </authorList>
    </citation>
    <scope>NUCLEOTIDE SEQUENCE</scope>
    <source>
        <strain evidence="1">Duluth1</strain>
        <tissue evidence="1">Whole animal</tissue>
    </source>
</reference>
<evidence type="ECO:0000313" key="2">
    <source>
        <dbReference type="Proteomes" id="UP000828390"/>
    </source>
</evidence>
<proteinExistence type="predicted"/>
<accession>A0A9D4DDG4</accession>
<evidence type="ECO:0000313" key="1">
    <source>
        <dbReference type="EMBL" id="KAH3741738.1"/>
    </source>
</evidence>
<dbReference type="EMBL" id="JAIWYP010000011">
    <property type="protein sequence ID" value="KAH3741738.1"/>
    <property type="molecule type" value="Genomic_DNA"/>
</dbReference>